<evidence type="ECO:0000256" key="6">
    <source>
        <dbReference type="ARBA" id="ARBA00023284"/>
    </source>
</evidence>
<dbReference type="InterPro" id="IPR008255">
    <property type="entry name" value="Pyr_nucl-diS_OxRdtase_2_AS"/>
</dbReference>
<evidence type="ECO:0000256" key="5">
    <source>
        <dbReference type="ARBA" id="ARBA00023157"/>
    </source>
</evidence>
<keyword evidence="6 7" id="KW-0676">Redox-active center</keyword>
<dbReference type="GO" id="GO:0019430">
    <property type="term" value="P:removal of superoxide radicals"/>
    <property type="evidence" value="ECO:0007669"/>
    <property type="project" value="UniProtKB-UniRule"/>
</dbReference>
<dbReference type="InterPro" id="IPR050097">
    <property type="entry name" value="Ferredoxin-NADP_redctase_2"/>
</dbReference>
<dbReference type="InterPro" id="IPR023753">
    <property type="entry name" value="FAD/NAD-binding_dom"/>
</dbReference>
<evidence type="ECO:0000256" key="8">
    <source>
        <dbReference type="RuleBase" id="RU003881"/>
    </source>
</evidence>
<name>A0A2H0LMN0_9BACT</name>
<keyword evidence="8" id="KW-0521">NADP</keyword>
<sequence length="306" mass="32888">MPQNFDVIIIGGGGAGLTAALYASRAKLSTALFEKLVPGGQIALTDIVENYPGFPDGVTGGEIATRMEQQAKKYGTQIIYEGVEQIQSANKSFEVKTAKNAYQAKAIIIASGAFYRQLGVPGEKELIGKGVSYCAVCDGAFFKNQELVVVGGGDSAMQEGLFLTRFASKITVVHRRDQLRASPILQERAKNHEKINFIWNSVVSGVEGKDKMTAVKIKNVKTQEEKPFKANGLFVFIGQDPATSYLKGFVDLDEKGYVETKENLETSVPGVFACGEVRAGAVKQLVSACGEGCEAALAAQHYIENT</sequence>
<comment type="cofactor">
    <cofactor evidence="8">
        <name>FAD</name>
        <dbReference type="ChEBI" id="CHEBI:57692"/>
    </cofactor>
    <text evidence="8">Binds 1 FAD per subunit.</text>
</comment>
<keyword evidence="3 7" id="KW-0274">FAD</keyword>
<comment type="catalytic activity">
    <reaction evidence="7">
        <text>[thioredoxin]-dithiol + NADP(+) = [thioredoxin]-disulfide + NADPH + H(+)</text>
        <dbReference type="Rhea" id="RHEA:20345"/>
        <dbReference type="Rhea" id="RHEA-COMP:10698"/>
        <dbReference type="Rhea" id="RHEA-COMP:10700"/>
        <dbReference type="ChEBI" id="CHEBI:15378"/>
        <dbReference type="ChEBI" id="CHEBI:29950"/>
        <dbReference type="ChEBI" id="CHEBI:50058"/>
        <dbReference type="ChEBI" id="CHEBI:57783"/>
        <dbReference type="ChEBI" id="CHEBI:58349"/>
        <dbReference type="EC" id="1.8.1.9"/>
    </reaction>
</comment>
<feature type="domain" description="FAD/NAD(P)-binding" evidence="9">
    <location>
        <begin position="5"/>
        <end position="292"/>
    </location>
</feature>
<dbReference type="EMBL" id="PCVY01000064">
    <property type="protein sequence ID" value="PIQ85621.1"/>
    <property type="molecule type" value="Genomic_DNA"/>
</dbReference>
<gene>
    <name evidence="10" type="primary">trxB</name>
    <name evidence="10" type="ORF">COV74_07945</name>
</gene>
<dbReference type="Pfam" id="PF07992">
    <property type="entry name" value="Pyr_redox_2"/>
    <property type="match status" value="1"/>
</dbReference>
<organism evidence="10 11">
    <name type="scientific">Candidatus Abzuiibacterium crystallinum</name>
    <dbReference type="NCBI Taxonomy" id="1974748"/>
    <lineage>
        <taxon>Bacteria</taxon>
        <taxon>Pseudomonadati</taxon>
        <taxon>Candidatus Omnitrophota</taxon>
        <taxon>Candidatus Abzuiibacterium</taxon>
    </lineage>
</organism>
<dbReference type="AlphaFoldDB" id="A0A2H0LMN0"/>
<evidence type="ECO:0000313" key="10">
    <source>
        <dbReference type="EMBL" id="PIQ85621.1"/>
    </source>
</evidence>
<dbReference type="GO" id="GO:0005737">
    <property type="term" value="C:cytoplasm"/>
    <property type="evidence" value="ECO:0007669"/>
    <property type="project" value="InterPro"/>
</dbReference>
<reference evidence="10 11" key="1">
    <citation type="submission" date="2017-09" db="EMBL/GenBank/DDBJ databases">
        <title>Depth-based differentiation of microbial function through sediment-hosted aquifers and enrichment of novel symbionts in the deep terrestrial subsurface.</title>
        <authorList>
            <person name="Probst A.J."/>
            <person name="Ladd B."/>
            <person name="Jarett J.K."/>
            <person name="Geller-Mcgrath D.E."/>
            <person name="Sieber C.M."/>
            <person name="Emerson J.B."/>
            <person name="Anantharaman K."/>
            <person name="Thomas B.C."/>
            <person name="Malmstrom R."/>
            <person name="Stieglmeier M."/>
            <person name="Klingl A."/>
            <person name="Woyke T."/>
            <person name="Ryan C.M."/>
            <person name="Banfield J.F."/>
        </authorList>
    </citation>
    <scope>NUCLEOTIDE SEQUENCE [LARGE SCALE GENOMIC DNA]</scope>
    <source>
        <strain evidence="10">CG11_big_fil_rev_8_21_14_0_20_45_26</strain>
    </source>
</reference>
<evidence type="ECO:0000256" key="1">
    <source>
        <dbReference type="ARBA" id="ARBA00009333"/>
    </source>
</evidence>
<comment type="similarity">
    <text evidence="1 7">Belongs to the class-II pyridine nucleotide-disulfide oxidoreductase family.</text>
</comment>
<proteinExistence type="inferred from homology"/>
<evidence type="ECO:0000256" key="3">
    <source>
        <dbReference type="ARBA" id="ARBA00022827"/>
    </source>
</evidence>
<dbReference type="PROSITE" id="PS00573">
    <property type="entry name" value="PYRIDINE_REDOX_2"/>
    <property type="match status" value="1"/>
</dbReference>
<dbReference type="PRINTS" id="PR00368">
    <property type="entry name" value="FADPNR"/>
</dbReference>
<dbReference type="GO" id="GO:0004791">
    <property type="term" value="F:thioredoxin-disulfide reductase (NADPH) activity"/>
    <property type="evidence" value="ECO:0007669"/>
    <property type="project" value="UniProtKB-UniRule"/>
</dbReference>
<dbReference type="PRINTS" id="PR00469">
    <property type="entry name" value="PNDRDTASEII"/>
</dbReference>
<keyword evidence="2 7" id="KW-0285">Flavoprotein</keyword>
<evidence type="ECO:0000256" key="2">
    <source>
        <dbReference type="ARBA" id="ARBA00022630"/>
    </source>
</evidence>
<evidence type="ECO:0000259" key="9">
    <source>
        <dbReference type="Pfam" id="PF07992"/>
    </source>
</evidence>
<comment type="subunit">
    <text evidence="7">Homodimer.</text>
</comment>
<accession>A0A2H0LMN0</accession>
<dbReference type="InterPro" id="IPR005982">
    <property type="entry name" value="Thioredox_Rdtase"/>
</dbReference>
<dbReference type="EC" id="1.8.1.9" evidence="7"/>
<keyword evidence="5" id="KW-1015">Disulfide bond</keyword>
<evidence type="ECO:0000313" key="11">
    <source>
        <dbReference type="Proteomes" id="UP000230859"/>
    </source>
</evidence>
<comment type="caution">
    <text evidence="10">The sequence shown here is derived from an EMBL/GenBank/DDBJ whole genome shotgun (WGS) entry which is preliminary data.</text>
</comment>
<evidence type="ECO:0000256" key="7">
    <source>
        <dbReference type="RuleBase" id="RU003880"/>
    </source>
</evidence>
<protein>
    <recommendedName>
        <fullName evidence="7">Thioredoxin reductase</fullName>
        <ecNumber evidence="7">1.8.1.9</ecNumber>
    </recommendedName>
</protein>
<dbReference type="InterPro" id="IPR036188">
    <property type="entry name" value="FAD/NAD-bd_sf"/>
</dbReference>
<dbReference type="Proteomes" id="UP000230859">
    <property type="component" value="Unassembled WGS sequence"/>
</dbReference>
<dbReference type="PANTHER" id="PTHR48105">
    <property type="entry name" value="THIOREDOXIN REDUCTASE 1-RELATED-RELATED"/>
    <property type="match status" value="1"/>
</dbReference>
<evidence type="ECO:0000256" key="4">
    <source>
        <dbReference type="ARBA" id="ARBA00023002"/>
    </source>
</evidence>
<dbReference type="SUPFAM" id="SSF51905">
    <property type="entry name" value="FAD/NAD(P)-binding domain"/>
    <property type="match status" value="1"/>
</dbReference>
<dbReference type="NCBIfam" id="TIGR01292">
    <property type="entry name" value="TRX_reduct"/>
    <property type="match status" value="1"/>
</dbReference>
<dbReference type="Gene3D" id="3.50.50.60">
    <property type="entry name" value="FAD/NAD(P)-binding domain"/>
    <property type="match status" value="2"/>
</dbReference>
<keyword evidence="4 7" id="KW-0560">Oxidoreductase</keyword>